<evidence type="ECO:0000256" key="2">
    <source>
        <dbReference type="ARBA" id="ARBA00022723"/>
    </source>
</evidence>
<evidence type="ECO:0000313" key="12">
    <source>
        <dbReference type="Proteomes" id="UP000305067"/>
    </source>
</evidence>
<dbReference type="Pfam" id="PF00503">
    <property type="entry name" value="G-alpha"/>
    <property type="match status" value="1"/>
</dbReference>
<dbReference type="FunFam" id="3.40.50.300:FF:003800">
    <property type="entry name" value="Guanine nucleotide-binding protein G(k) subunit alpha"/>
    <property type="match status" value="1"/>
</dbReference>
<dbReference type="GO" id="GO:0031683">
    <property type="term" value="F:G-protein beta/gamma-subunit complex binding"/>
    <property type="evidence" value="ECO:0007669"/>
    <property type="project" value="InterPro"/>
</dbReference>
<dbReference type="CDD" id="cd00066">
    <property type="entry name" value="G-alpha"/>
    <property type="match status" value="1"/>
</dbReference>
<keyword evidence="7" id="KW-0807">Transducer</keyword>
<evidence type="ECO:0000313" key="11">
    <source>
        <dbReference type="EMBL" id="TFK95632.1"/>
    </source>
</evidence>
<dbReference type="PANTHER" id="PTHR10218:SF302">
    <property type="entry name" value="GUANINE NUCLEOTIDE-BINDING PROTEIN ALPHA-5 SUBUNIT"/>
    <property type="match status" value="1"/>
</dbReference>
<evidence type="ECO:0000256" key="4">
    <source>
        <dbReference type="ARBA" id="ARBA00022842"/>
    </source>
</evidence>
<dbReference type="GO" id="GO:0001664">
    <property type="term" value="F:G protein-coupled receptor binding"/>
    <property type="evidence" value="ECO:0007669"/>
    <property type="project" value="InterPro"/>
</dbReference>
<keyword evidence="8" id="KW-0449">Lipoprotein</keyword>
<evidence type="ECO:0000256" key="3">
    <source>
        <dbReference type="ARBA" id="ARBA00022741"/>
    </source>
</evidence>
<evidence type="ECO:0000256" key="5">
    <source>
        <dbReference type="ARBA" id="ARBA00023134"/>
    </source>
</evidence>
<evidence type="ECO:0000256" key="6">
    <source>
        <dbReference type="ARBA" id="ARBA00023139"/>
    </source>
</evidence>
<dbReference type="InterPro" id="IPR002975">
    <property type="entry name" value="Fungi_Gprotein_alpha"/>
</dbReference>
<evidence type="ECO:0000256" key="8">
    <source>
        <dbReference type="ARBA" id="ARBA00023288"/>
    </source>
</evidence>
<dbReference type="SMART" id="SM00275">
    <property type="entry name" value="G_alpha"/>
    <property type="match status" value="1"/>
</dbReference>
<organism evidence="11 12">
    <name type="scientific">Pterulicium gracile</name>
    <dbReference type="NCBI Taxonomy" id="1884261"/>
    <lineage>
        <taxon>Eukaryota</taxon>
        <taxon>Fungi</taxon>
        <taxon>Dikarya</taxon>
        <taxon>Basidiomycota</taxon>
        <taxon>Agaricomycotina</taxon>
        <taxon>Agaricomycetes</taxon>
        <taxon>Agaricomycetidae</taxon>
        <taxon>Agaricales</taxon>
        <taxon>Pleurotineae</taxon>
        <taxon>Pterulaceae</taxon>
        <taxon>Pterulicium</taxon>
    </lineage>
</organism>
<dbReference type="GO" id="GO:0003924">
    <property type="term" value="F:GTPase activity"/>
    <property type="evidence" value="ECO:0007669"/>
    <property type="project" value="InterPro"/>
</dbReference>
<feature type="binding site" evidence="9">
    <location>
        <begin position="155"/>
        <end position="156"/>
    </location>
    <ligand>
        <name>GTP</name>
        <dbReference type="ChEBI" id="CHEBI:37565"/>
    </ligand>
</feature>
<evidence type="ECO:0000256" key="10">
    <source>
        <dbReference type="PIRSR" id="PIRSR601019-2"/>
    </source>
</evidence>
<dbReference type="InterPro" id="IPR001019">
    <property type="entry name" value="Gprotein_alpha_su"/>
</dbReference>
<dbReference type="PROSITE" id="PS51882">
    <property type="entry name" value="G_ALPHA"/>
    <property type="match status" value="1"/>
</dbReference>
<evidence type="ECO:0000256" key="1">
    <source>
        <dbReference type="ARBA" id="ARBA00022707"/>
    </source>
</evidence>
<dbReference type="OrthoDB" id="5817230at2759"/>
<dbReference type="GO" id="GO:0005834">
    <property type="term" value="C:heterotrimeric G-protein complex"/>
    <property type="evidence" value="ECO:0007669"/>
    <property type="project" value="InterPro"/>
</dbReference>
<dbReference type="GO" id="GO:0007186">
    <property type="term" value="P:G protein-coupled receptor signaling pathway"/>
    <property type="evidence" value="ECO:0007669"/>
    <property type="project" value="InterPro"/>
</dbReference>
<accession>A0A5C3Q0X9</accession>
<feature type="binding site" evidence="10">
    <location>
        <position position="50"/>
    </location>
    <ligand>
        <name>Mg(2+)</name>
        <dbReference type="ChEBI" id="CHEBI:18420"/>
    </ligand>
</feature>
<dbReference type="Gene3D" id="3.40.50.300">
    <property type="entry name" value="P-loop containing nucleotide triphosphate hydrolases"/>
    <property type="match status" value="1"/>
</dbReference>
<proteinExistence type="predicted"/>
<keyword evidence="12" id="KW-1185">Reference proteome</keyword>
<dbReference type="Gene3D" id="1.10.400.10">
    <property type="entry name" value="GI Alpha 1, domain 2-like"/>
    <property type="match status" value="1"/>
</dbReference>
<dbReference type="GO" id="GO:0000750">
    <property type="term" value="P:pheromone-dependent signal transduction involved in conjugation with cellular fusion"/>
    <property type="evidence" value="ECO:0007669"/>
    <property type="project" value="TreeGrafter"/>
</dbReference>
<dbReference type="PRINTS" id="PR00318">
    <property type="entry name" value="GPROTEINA"/>
</dbReference>
<dbReference type="GO" id="GO:0046872">
    <property type="term" value="F:metal ion binding"/>
    <property type="evidence" value="ECO:0007669"/>
    <property type="project" value="UniProtKB-KW"/>
</dbReference>
<dbReference type="Proteomes" id="UP000305067">
    <property type="component" value="Unassembled WGS sequence"/>
</dbReference>
<feature type="binding site" evidence="9">
    <location>
        <begin position="204"/>
        <end position="208"/>
    </location>
    <ligand>
        <name>GTP</name>
        <dbReference type="ChEBI" id="CHEBI:37565"/>
    </ligand>
</feature>
<dbReference type="InterPro" id="IPR027417">
    <property type="entry name" value="P-loop_NTPase"/>
</dbReference>
<dbReference type="EMBL" id="ML178879">
    <property type="protein sequence ID" value="TFK95632.1"/>
    <property type="molecule type" value="Genomic_DNA"/>
</dbReference>
<dbReference type="SUPFAM" id="SSF52540">
    <property type="entry name" value="P-loop containing nucleoside triphosphate hydrolases"/>
    <property type="match status" value="1"/>
</dbReference>
<feature type="binding site" evidence="10">
    <location>
        <position position="186"/>
    </location>
    <ligand>
        <name>Mg(2+)</name>
        <dbReference type="ChEBI" id="CHEBI:18420"/>
    </ligand>
</feature>
<evidence type="ECO:0000256" key="9">
    <source>
        <dbReference type="PIRSR" id="PIRSR601019-1"/>
    </source>
</evidence>
<evidence type="ECO:0000256" key="7">
    <source>
        <dbReference type="ARBA" id="ARBA00023224"/>
    </source>
</evidence>
<gene>
    <name evidence="11" type="ORF">BDV98DRAFT_577502</name>
</gene>
<name>A0A5C3Q0X9_9AGAR</name>
<dbReference type="PRINTS" id="PR01241">
    <property type="entry name" value="GPROTEINAFNG"/>
</dbReference>
<reference evidence="11 12" key="1">
    <citation type="journal article" date="2019" name="Nat. Ecol. Evol.">
        <title>Megaphylogeny resolves global patterns of mushroom evolution.</title>
        <authorList>
            <person name="Varga T."/>
            <person name="Krizsan K."/>
            <person name="Foldi C."/>
            <person name="Dima B."/>
            <person name="Sanchez-Garcia M."/>
            <person name="Sanchez-Ramirez S."/>
            <person name="Szollosi G.J."/>
            <person name="Szarkandi J.G."/>
            <person name="Papp V."/>
            <person name="Albert L."/>
            <person name="Andreopoulos W."/>
            <person name="Angelini C."/>
            <person name="Antonin V."/>
            <person name="Barry K.W."/>
            <person name="Bougher N.L."/>
            <person name="Buchanan P."/>
            <person name="Buyck B."/>
            <person name="Bense V."/>
            <person name="Catcheside P."/>
            <person name="Chovatia M."/>
            <person name="Cooper J."/>
            <person name="Damon W."/>
            <person name="Desjardin D."/>
            <person name="Finy P."/>
            <person name="Geml J."/>
            <person name="Haridas S."/>
            <person name="Hughes K."/>
            <person name="Justo A."/>
            <person name="Karasinski D."/>
            <person name="Kautmanova I."/>
            <person name="Kiss B."/>
            <person name="Kocsube S."/>
            <person name="Kotiranta H."/>
            <person name="LaButti K.M."/>
            <person name="Lechner B.E."/>
            <person name="Liimatainen K."/>
            <person name="Lipzen A."/>
            <person name="Lukacs Z."/>
            <person name="Mihaltcheva S."/>
            <person name="Morgado L.N."/>
            <person name="Niskanen T."/>
            <person name="Noordeloos M.E."/>
            <person name="Ohm R.A."/>
            <person name="Ortiz-Santana B."/>
            <person name="Ovrebo C."/>
            <person name="Racz N."/>
            <person name="Riley R."/>
            <person name="Savchenko A."/>
            <person name="Shiryaev A."/>
            <person name="Soop K."/>
            <person name="Spirin V."/>
            <person name="Szebenyi C."/>
            <person name="Tomsovsky M."/>
            <person name="Tulloss R.E."/>
            <person name="Uehling J."/>
            <person name="Grigoriev I.V."/>
            <person name="Vagvolgyi C."/>
            <person name="Papp T."/>
            <person name="Martin F.M."/>
            <person name="Miettinen O."/>
            <person name="Hibbett D.S."/>
            <person name="Nagy L.G."/>
        </authorList>
    </citation>
    <scope>NUCLEOTIDE SEQUENCE [LARGE SCALE GENOMIC DNA]</scope>
    <source>
        <strain evidence="11 12">CBS 309.79</strain>
    </source>
</reference>
<keyword evidence="3 9" id="KW-0547">Nucleotide-binding</keyword>
<dbReference type="GO" id="GO:0005737">
    <property type="term" value="C:cytoplasm"/>
    <property type="evidence" value="ECO:0007669"/>
    <property type="project" value="TreeGrafter"/>
</dbReference>
<dbReference type="GO" id="GO:0005525">
    <property type="term" value="F:GTP binding"/>
    <property type="evidence" value="ECO:0007669"/>
    <property type="project" value="UniProtKB-KW"/>
</dbReference>
<keyword evidence="1" id="KW-0519">Myristate</keyword>
<sequence length="358" mass="41220">MGCVQSVEREEDTEAKIRNDEIEKQLVKDSIAQKNTFKILVLEAENSGKTEILQRMKMVHDGGFSEQERIRYRRHIAGNAVKCMRSFLEIVRNLDLTLAHRSERYVGVILAESDYMPDEDEDADPSSTVLHALRTLRRDPVIEVLLQRSSELLDDSIPFYLSFIDRLATPNYLPTDEEIIAVRMRTPMFETSFRAGEVTYRVVDFSVQRSDRRKWIHCFEGVEAVLFFASLNGYDEMLSEGNTNINRLEEAMALFGSICNSKWFTKTALILLLTKSDHFAEKLVTSPLKKYFPDYRGGSDRDSACDFILQRFMALNKSKTKQIYAHYTSEKDVQQVKFVMSTMQDIIATNNRKSIAAV</sequence>
<dbReference type="SUPFAM" id="SSF47895">
    <property type="entry name" value="Transducin (alpha subunit), insertion domain"/>
    <property type="match status" value="1"/>
</dbReference>
<dbReference type="STRING" id="1884261.A0A5C3Q0X9"/>
<keyword evidence="2 10" id="KW-0479">Metal-binding</keyword>
<keyword evidence="5 9" id="KW-0342">GTP-binding</keyword>
<protein>
    <submittedName>
        <fullName evidence="11">G protein alpha-subunit</fullName>
    </submittedName>
</protein>
<keyword evidence="4 10" id="KW-0460">Magnesium</keyword>
<dbReference type="AlphaFoldDB" id="A0A5C3Q0X9"/>
<dbReference type="PANTHER" id="PTHR10218">
    <property type="entry name" value="GTP-BINDING PROTEIN ALPHA SUBUNIT"/>
    <property type="match status" value="1"/>
</dbReference>
<dbReference type="InterPro" id="IPR011025">
    <property type="entry name" value="GproteinA_insert"/>
</dbReference>
<keyword evidence="6" id="KW-0564">Palmitate</keyword>